<evidence type="ECO:0000256" key="1">
    <source>
        <dbReference type="SAM" id="Phobius"/>
    </source>
</evidence>
<reference evidence="2 4" key="1">
    <citation type="journal article" date="2015" name="Genome Announc.">
        <title>Draft Genome of the Euendolithic (true boring) Cyanobacterium Mastigocoleus testarum strain BC008.</title>
        <authorList>
            <person name="Guida B.S."/>
            <person name="Garcia-Pichel F."/>
        </authorList>
    </citation>
    <scope>NUCLEOTIDE SEQUENCE [LARGE SCALE GENOMIC DNA]</scope>
    <source>
        <strain evidence="2 4">BC008</strain>
    </source>
</reference>
<dbReference type="AlphaFoldDB" id="A0A0V7ZBY3"/>
<proteinExistence type="predicted"/>
<keyword evidence="1" id="KW-1133">Transmembrane helix</keyword>
<evidence type="ECO:0000313" key="4">
    <source>
        <dbReference type="Proteomes" id="UP000053372"/>
    </source>
</evidence>
<keyword evidence="1" id="KW-0472">Membrane</keyword>
<dbReference type="Proteomes" id="UP000053372">
    <property type="component" value="Unassembled WGS sequence"/>
</dbReference>
<keyword evidence="4" id="KW-1185">Reference proteome</keyword>
<sequence length="59" mass="6958">MFGEIWFINIIYHKKIFLGFLISGLQIHLLINRKQKNIEEDEKDIEISLLSSVGEKARK</sequence>
<comment type="caution">
    <text evidence="2">The sequence shown here is derived from an EMBL/GenBank/DDBJ whole genome shotgun (WGS) entry which is preliminary data.</text>
</comment>
<gene>
    <name evidence="3" type="ORF">BC008_04710</name>
    <name evidence="2" type="ORF">BC008_07230</name>
</gene>
<feature type="transmembrane region" description="Helical" evidence="1">
    <location>
        <begin position="12"/>
        <end position="31"/>
    </location>
</feature>
<accession>A0A0V7ZBY3</accession>
<dbReference type="EMBL" id="LMTZ01000018">
    <property type="protein sequence ID" value="KST69607.1"/>
    <property type="molecule type" value="Genomic_DNA"/>
</dbReference>
<protein>
    <submittedName>
        <fullName evidence="2">Uncharacterized protein</fullName>
    </submittedName>
</protein>
<dbReference type="EMBL" id="LMTZ01000170">
    <property type="protein sequence ID" value="KST61830.1"/>
    <property type="molecule type" value="Genomic_DNA"/>
</dbReference>
<evidence type="ECO:0000313" key="3">
    <source>
        <dbReference type="EMBL" id="KST69607.1"/>
    </source>
</evidence>
<evidence type="ECO:0000313" key="2">
    <source>
        <dbReference type="EMBL" id="KST61830.1"/>
    </source>
</evidence>
<name>A0A0V7ZBY3_9CYAN</name>
<keyword evidence="1" id="KW-0812">Transmembrane</keyword>
<organism evidence="2 4">
    <name type="scientific">Mastigocoleus testarum BC008</name>
    <dbReference type="NCBI Taxonomy" id="371196"/>
    <lineage>
        <taxon>Bacteria</taxon>
        <taxon>Bacillati</taxon>
        <taxon>Cyanobacteriota</taxon>
        <taxon>Cyanophyceae</taxon>
        <taxon>Nostocales</taxon>
        <taxon>Hapalosiphonaceae</taxon>
        <taxon>Mastigocoleus</taxon>
    </lineage>
</organism>